<evidence type="ECO:0000313" key="2">
    <source>
        <dbReference type="Proteomes" id="UP001236652"/>
    </source>
</evidence>
<name>A0ABY8UVX7_9BACI</name>
<organism evidence="1 2">
    <name type="scientific">Pontibacillus chungwhensis</name>
    <dbReference type="NCBI Taxonomy" id="265426"/>
    <lineage>
        <taxon>Bacteria</taxon>
        <taxon>Bacillati</taxon>
        <taxon>Bacillota</taxon>
        <taxon>Bacilli</taxon>
        <taxon>Bacillales</taxon>
        <taxon>Bacillaceae</taxon>
        <taxon>Pontibacillus</taxon>
    </lineage>
</organism>
<proteinExistence type="predicted"/>
<reference evidence="1 2" key="1">
    <citation type="submission" date="2023-05" db="EMBL/GenBank/DDBJ databases">
        <title>Comparative genomics reveals the evidence of polycyclic aromatic hydrocarbons degradation in moderately halophilic genus Pontibacillus.</title>
        <authorList>
            <person name="Yang H."/>
            <person name="Qian Z."/>
        </authorList>
    </citation>
    <scope>NUCLEOTIDE SEQUENCE [LARGE SCALE GENOMIC DNA]</scope>
    <source>
        <strain evidence="2">HN14</strain>
    </source>
</reference>
<dbReference type="Proteomes" id="UP001236652">
    <property type="component" value="Chromosome"/>
</dbReference>
<sequence length="88" mass="9988">MSNLVKDHDHLIKNVGGVAQALKIEADSTEFGPGHNDLYLSLNVGEQEKLFPFQYKEEKNDYRVLQIPLSFSEEDIKNGEVVQVQVQD</sequence>
<gene>
    <name evidence="1" type="ORF">QNI29_19215</name>
</gene>
<accession>A0ABY8UVX7</accession>
<protein>
    <submittedName>
        <fullName evidence="1">Uncharacterized protein</fullName>
    </submittedName>
</protein>
<evidence type="ECO:0000313" key="1">
    <source>
        <dbReference type="EMBL" id="WIF97830.1"/>
    </source>
</evidence>
<keyword evidence="2" id="KW-1185">Reference proteome</keyword>
<dbReference type="RefSeq" id="WP_231417786.1">
    <property type="nucleotide sequence ID" value="NZ_CP126446.1"/>
</dbReference>
<dbReference type="EMBL" id="CP126446">
    <property type="protein sequence ID" value="WIF97830.1"/>
    <property type="molecule type" value="Genomic_DNA"/>
</dbReference>